<accession>A0A8S5RA00</accession>
<dbReference type="EMBL" id="BK059082">
    <property type="protein sequence ID" value="DAE28167.1"/>
    <property type="molecule type" value="Genomic_DNA"/>
</dbReference>
<proteinExistence type="predicted"/>
<protein>
    <submittedName>
        <fullName evidence="1">Uncharacterized protein</fullName>
    </submittedName>
</protein>
<evidence type="ECO:0000313" key="1">
    <source>
        <dbReference type="EMBL" id="DAE28167.1"/>
    </source>
</evidence>
<reference evidence="1" key="1">
    <citation type="journal article" date="2021" name="Proc. Natl. Acad. Sci. U.S.A.">
        <title>A Catalog of Tens of Thousands of Viruses from Human Metagenomes Reveals Hidden Associations with Chronic Diseases.</title>
        <authorList>
            <person name="Tisza M.J."/>
            <person name="Buck C.B."/>
        </authorList>
    </citation>
    <scope>NUCLEOTIDE SEQUENCE</scope>
    <source>
        <strain evidence="1">CtQcs9</strain>
    </source>
</reference>
<sequence>MEDFVIYQMNLNQNVDVVPTIRPADVDHIKTKVIQLYRRYIRRLNKGYKDDYSTILNMINFVSMPRNSELDRQIFEYLINVRP</sequence>
<name>A0A8S5RA00_9VIRU</name>
<organism evidence="1">
    <name type="scientific">virus sp. ctQcs9</name>
    <dbReference type="NCBI Taxonomy" id="2825816"/>
    <lineage>
        <taxon>Viruses</taxon>
    </lineage>
</organism>